<keyword evidence="4" id="KW-0479">Metal-binding</keyword>
<dbReference type="GO" id="GO:0006154">
    <property type="term" value="P:adenosine catabolic process"/>
    <property type="evidence" value="ECO:0007669"/>
    <property type="project" value="TreeGrafter"/>
</dbReference>
<dbReference type="NCBIfam" id="NF006847">
    <property type="entry name" value="PRK09358.1-2"/>
    <property type="match status" value="1"/>
</dbReference>
<organism evidence="8 9">
    <name type="scientific">Rothia aerolata</name>
    <dbReference type="NCBI Taxonomy" id="1812262"/>
    <lineage>
        <taxon>Bacteria</taxon>
        <taxon>Bacillati</taxon>
        <taxon>Actinomycetota</taxon>
        <taxon>Actinomycetes</taxon>
        <taxon>Micrococcales</taxon>
        <taxon>Micrococcaceae</taxon>
        <taxon>Rothia</taxon>
    </lineage>
</organism>
<dbReference type="GO" id="GO:0005829">
    <property type="term" value="C:cytosol"/>
    <property type="evidence" value="ECO:0007669"/>
    <property type="project" value="TreeGrafter"/>
</dbReference>
<evidence type="ECO:0000313" key="9">
    <source>
        <dbReference type="Proteomes" id="UP000600171"/>
    </source>
</evidence>
<keyword evidence="6" id="KW-0862">Zinc</keyword>
<protein>
    <recommendedName>
        <fullName evidence="3">adenosine deaminase</fullName>
        <ecNumber evidence="3">3.5.4.4</ecNumber>
    </recommendedName>
</protein>
<keyword evidence="5" id="KW-0378">Hydrolase</keyword>
<dbReference type="SUPFAM" id="SSF51556">
    <property type="entry name" value="Metallo-dependent hydrolases"/>
    <property type="match status" value="1"/>
</dbReference>
<dbReference type="GO" id="GO:0046103">
    <property type="term" value="P:inosine biosynthetic process"/>
    <property type="evidence" value="ECO:0007669"/>
    <property type="project" value="TreeGrafter"/>
</dbReference>
<gene>
    <name evidence="8" type="primary">add2</name>
    <name evidence="8" type="ORF">GCM10007359_13190</name>
</gene>
<reference evidence="8 9" key="1">
    <citation type="journal article" date="2014" name="Int. J. Syst. Evol. Microbiol.">
        <title>Complete genome sequence of Corynebacterium casei LMG S-19264T (=DSM 44701T), isolated from a smear-ripened cheese.</title>
        <authorList>
            <consortium name="US DOE Joint Genome Institute (JGI-PGF)"/>
            <person name="Walter F."/>
            <person name="Albersmeier A."/>
            <person name="Kalinowski J."/>
            <person name="Ruckert C."/>
        </authorList>
    </citation>
    <scope>NUCLEOTIDE SEQUENCE [LARGE SCALE GENOMIC DNA]</scope>
    <source>
        <strain evidence="8 9">CCM 8669</strain>
    </source>
</reference>
<dbReference type="RefSeq" id="WP_188359578.1">
    <property type="nucleotide sequence ID" value="NZ_BMDC01000002.1"/>
</dbReference>
<evidence type="ECO:0000256" key="4">
    <source>
        <dbReference type="ARBA" id="ARBA00022723"/>
    </source>
</evidence>
<evidence type="ECO:0000256" key="5">
    <source>
        <dbReference type="ARBA" id="ARBA00022801"/>
    </source>
</evidence>
<dbReference type="EC" id="3.5.4.4" evidence="3"/>
<proteinExistence type="inferred from homology"/>
<accession>A0A917MV99</accession>
<evidence type="ECO:0000256" key="3">
    <source>
        <dbReference type="ARBA" id="ARBA00012784"/>
    </source>
</evidence>
<evidence type="ECO:0000259" key="7">
    <source>
        <dbReference type="Pfam" id="PF00962"/>
    </source>
</evidence>
<comment type="similarity">
    <text evidence="2">Belongs to the metallo-dependent hydrolases superfamily. Adenosine and AMP deaminases family.</text>
</comment>
<dbReference type="InterPro" id="IPR001365">
    <property type="entry name" value="A_deaminase_dom"/>
</dbReference>
<dbReference type="GO" id="GO:0043103">
    <property type="term" value="P:hypoxanthine salvage"/>
    <property type="evidence" value="ECO:0007669"/>
    <property type="project" value="TreeGrafter"/>
</dbReference>
<dbReference type="Gene3D" id="3.20.20.140">
    <property type="entry name" value="Metal-dependent hydrolases"/>
    <property type="match status" value="1"/>
</dbReference>
<feature type="domain" description="Adenosine deaminase" evidence="7">
    <location>
        <begin position="14"/>
        <end position="383"/>
    </location>
</feature>
<dbReference type="InterPro" id="IPR032466">
    <property type="entry name" value="Metal_Hydrolase"/>
</dbReference>
<comment type="cofactor">
    <cofactor evidence="1">
        <name>Zn(2+)</name>
        <dbReference type="ChEBI" id="CHEBI:29105"/>
    </cofactor>
</comment>
<dbReference type="GO" id="GO:0004000">
    <property type="term" value="F:adenosine deaminase activity"/>
    <property type="evidence" value="ECO:0007669"/>
    <property type="project" value="TreeGrafter"/>
</dbReference>
<dbReference type="GO" id="GO:0046872">
    <property type="term" value="F:metal ion binding"/>
    <property type="evidence" value="ECO:0007669"/>
    <property type="project" value="UniProtKB-KW"/>
</dbReference>
<dbReference type="AlphaFoldDB" id="A0A917MV99"/>
<dbReference type="PANTHER" id="PTHR11409:SF43">
    <property type="entry name" value="ADENOSINE DEAMINASE"/>
    <property type="match status" value="1"/>
</dbReference>
<dbReference type="InterPro" id="IPR006330">
    <property type="entry name" value="Ado/ade_deaminase"/>
</dbReference>
<dbReference type="Proteomes" id="UP000600171">
    <property type="component" value="Unassembled WGS sequence"/>
</dbReference>
<evidence type="ECO:0000256" key="2">
    <source>
        <dbReference type="ARBA" id="ARBA00006676"/>
    </source>
</evidence>
<keyword evidence="9" id="KW-1185">Reference proteome</keyword>
<dbReference type="Pfam" id="PF00962">
    <property type="entry name" value="A_deaminase"/>
    <property type="match status" value="1"/>
</dbReference>
<sequence>MSTTQDFSWIQRLPKVSLHDHLDGGLQPATVVEIAGEIGHKLPADSAEELAAWFAEAADSRSLEKYLETFEHTLAVMQRAEDLRRVAREHVLTLAGDGVVYGEVRWAPEQHTAAGLTMEQAIEAVADGLHDGMEFIAHNGGRVLVNQIICAMRQNDRSLEVAQLAVKYRRIGVVGFDLAGPEDGFPASKHRAALDYVAEHFLPVTLHAGEAAGLESIRSALLDGRALRLGHGVRITEDFRYTTVGEIDPEGKLMPGADPAQPILQLGEAASWVKDRRITLEVCPHSNLQTDAAYAVSEGKPSTEEWARTYEQHPVAALREAGFSVAISPDNRLMSSTSITREFADLAKNFGYGAADFFELTVNAVEGAFVSMEEKQMLLRSIQGPYTQAIEAEAQAAQGGVSA</sequence>
<comment type="caution">
    <text evidence="8">The sequence shown here is derived from an EMBL/GenBank/DDBJ whole genome shotgun (WGS) entry which is preliminary data.</text>
</comment>
<evidence type="ECO:0000256" key="6">
    <source>
        <dbReference type="ARBA" id="ARBA00022833"/>
    </source>
</evidence>
<evidence type="ECO:0000256" key="1">
    <source>
        <dbReference type="ARBA" id="ARBA00001947"/>
    </source>
</evidence>
<evidence type="ECO:0000313" key="8">
    <source>
        <dbReference type="EMBL" id="GGH62684.1"/>
    </source>
</evidence>
<dbReference type="PANTHER" id="PTHR11409">
    <property type="entry name" value="ADENOSINE DEAMINASE"/>
    <property type="match status" value="1"/>
</dbReference>
<dbReference type="EMBL" id="BMDC01000002">
    <property type="protein sequence ID" value="GGH62684.1"/>
    <property type="molecule type" value="Genomic_DNA"/>
</dbReference>
<name>A0A917MV99_9MICC</name>